<dbReference type="Pfam" id="PF00294">
    <property type="entry name" value="PfkB"/>
    <property type="match status" value="1"/>
</dbReference>
<dbReference type="RefSeq" id="WP_176010473.1">
    <property type="nucleotide sequence ID" value="NZ_CP041372.2"/>
</dbReference>
<evidence type="ECO:0000256" key="3">
    <source>
        <dbReference type="ARBA" id="ARBA00022777"/>
    </source>
</evidence>
<dbReference type="SUPFAM" id="SSF53613">
    <property type="entry name" value="Ribokinase-like"/>
    <property type="match status" value="1"/>
</dbReference>
<reference evidence="6" key="1">
    <citation type="submission" date="2019-07" db="EMBL/GenBank/DDBJ databases">
        <title>Bacillus alkalisoli sp. nov. isolated from saline soil.</title>
        <authorList>
            <person name="Sun J.-Q."/>
            <person name="Xu L."/>
        </authorList>
    </citation>
    <scope>NUCLEOTIDE SEQUENCE [LARGE SCALE GENOMIC DNA]</scope>
    <source>
        <strain evidence="6">M4U3P1</strain>
    </source>
</reference>
<evidence type="ECO:0000259" key="4">
    <source>
        <dbReference type="Pfam" id="PF00294"/>
    </source>
</evidence>
<dbReference type="InterPro" id="IPR052700">
    <property type="entry name" value="Carb_kinase_PfkB-like"/>
</dbReference>
<proteinExistence type="inferred from homology"/>
<evidence type="ECO:0000313" key="6">
    <source>
        <dbReference type="Proteomes" id="UP000318138"/>
    </source>
</evidence>
<protein>
    <submittedName>
        <fullName evidence="5">Sugar kinase</fullName>
    </submittedName>
</protein>
<evidence type="ECO:0000256" key="1">
    <source>
        <dbReference type="ARBA" id="ARBA00010688"/>
    </source>
</evidence>
<dbReference type="KEGG" id="psua:FLK61_38395"/>
<keyword evidence="2" id="KW-0808">Transferase</keyword>
<keyword evidence="6" id="KW-1185">Reference proteome</keyword>
<evidence type="ECO:0000313" key="5">
    <source>
        <dbReference type="EMBL" id="QKS72497.1"/>
    </source>
</evidence>
<name>A0A859FH87_9BACI</name>
<evidence type="ECO:0000256" key="2">
    <source>
        <dbReference type="ARBA" id="ARBA00022679"/>
    </source>
</evidence>
<dbReference type="InterPro" id="IPR011611">
    <property type="entry name" value="PfkB_dom"/>
</dbReference>
<dbReference type="AlphaFoldDB" id="A0A859FH87"/>
<gene>
    <name evidence="5" type="ORF">FLK61_38395</name>
</gene>
<dbReference type="PANTHER" id="PTHR43320">
    <property type="entry name" value="SUGAR KINASE"/>
    <property type="match status" value="1"/>
</dbReference>
<dbReference type="Gene3D" id="3.40.1190.20">
    <property type="match status" value="1"/>
</dbReference>
<dbReference type="GO" id="GO:0016301">
    <property type="term" value="F:kinase activity"/>
    <property type="evidence" value="ECO:0007669"/>
    <property type="project" value="UniProtKB-KW"/>
</dbReference>
<dbReference type="InterPro" id="IPR029056">
    <property type="entry name" value="Ribokinase-like"/>
</dbReference>
<dbReference type="Proteomes" id="UP000318138">
    <property type="component" value="Chromosome"/>
</dbReference>
<accession>A0A859FH87</accession>
<feature type="domain" description="Carbohydrate kinase PfkB" evidence="4">
    <location>
        <begin position="1"/>
        <end position="219"/>
    </location>
</feature>
<keyword evidence="3 5" id="KW-0418">Kinase</keyword>
<dbReference type="CDD" id="cd01166">
    <property type="entry name" value="KdgK"/>
    <property type="match status" value="1"/>
</dbReference>
<organism evidence="5 6">
    <name type="scientific">Paenalkalicoccus suaedae</name>
    <dbReference type="NCBI Taxonomy" id="2592382"/>
    <lineage>
        <taxon>Bacteria</taxon>
        <taxon>Bacillati</taxon>
        <taxon>Bacillota</taxon>
        <taxon>Bacilli</taxon>
        <taxon>Bacillales</taxon>
        <taxon>Bacillaceae</taxon>
        <taxon>Paenalkalicoccus</taxon>
    </lineage>
</organism>
<dbReference type="PANTHER" id="PTHR43320:SF2">
    <property type="entry name" value="2-DEHYDRO-3-DEOXYGLUCONOKINASE_2-DEHYDRO-3-DEOXYGALACTONOKINASE"/>
    <property type="match status" value="1"/>
</dbReference>
<dbReference type="EMBL" id="CP041372">
    <property type="protein sequence ID" value="QKS72497.1"/>
    <property type="molecule type" value="Genomic_DNA"/>
</dbReference>
<sequence length="336" mass="37068">MARVVTLGEMLMRLQTPDRGKLSQASTFNAYFGGAEANVAIGLSHLGHDVRYVTALPSGNPLAHGMKQHLQRAGVHVDWIYEGGSRIGAYYIEEGYSLKASSVVYDRAHSSVLELASVDVDWAGLFADVDWFHVSGITCALSNELHTFVKVAMQEAHAHEVKVSFDCNYRSKLWSAEEAGAAYLDVLPYVDHCFAGWKDFAWLFKWEAEGETYEEQLKAYYDRLRDEYGVASCASTKREIVGNNRHELRGYFYDGTELVAGETVAFDVIDRIGGGDSFAAGVLHGMSGGDGIDANTIIEFAVAYSVLNHFVRGDQSDYTVADVTQFIQNQSGDVVR</sequence>
<comment type="similarity">
    <text evidence="1">Belongs to the carbohydrate kinase PfkB family.</text>
</comment>